<organism evidence="2 3">
    <name type="scientific">Muricoprocola aceti</name>
    <dbReference type="NCBI Taxonomy" id="2981772"/>
    <lineage>
        <taxon>Bacteria</taxon>
        <taxon>Bacillati</taxon>
        <taxon>Bacillota</taxon>
        <taxon>Clostridia</taxon>
        <taxon>Lachnospirales</taxon>
        <taxon>Lachnospiraceae</taxon>
        <taxon>Muricoprocola</taxon>
    </lineage>
</organism>
<dbReference type="Gene3D" id="3.90.70.10">
    <property type="entry name" value="Cysteine proteinases"/>
    <property type="match status" value="1"/>
</dbReference>
<dbReference type="InterPro" id="IPR039564">
    <property type="entry name" value="Peptidase_C39-like"/>
</dbReference>
<dbReference type="PANTHER" id="PTHR37806">
    <property type="entry name" value="LMO0724 PROTEIN"/>
    <property type="match status" value="1"/>
</dbReference>
<dbReference type="PANTHER" id="PTHR37806:SF1">
    <property type="entry name" value="PEPTIDASE C39-LIKE DOMAIN-CONTAINING PROTEIN"/>
    <property type="match status" value="1"/>
</dbReference>
<evidence type="ECO:0000313" key="2">
    <source>
        <dbReference type="EMBL" id="MCU6724334.1"/>
    </source>
</evidence>
<accession>A0ABT2SIK7</accession>
<evidence type="ECO:0000259" key="1">
    <source>
        <dbReference type="Pfam" id="PF13529"/>
    </source>
</evidence>
<dbReference type="EMBL" id="JAOQKE010000002">
    <property type="protein sequence ID" value="MCU6724334.1"/>
    <property type="molecule type" value="Genomic_DNA"/>
</dbReference>
<feature type="domain" description="Peptidase C39-like" evidence="1">
    <location>
        <begin position="7"/>
        <end position="180"/>
    </location>
</feature>
<name>A0ABT2SIK7_9FIRM</name>
<sequence>MEKQLIKVPYLSQSPRYPTGCESVSSVMLLQHLGYEITVDEWIKQYLEHQEFETKDGIIYGGDPRKVFCGNPYREDGMGCYAPVICKTLARVFSDKVSVTGSSFQAVDETGTSMTKLRKKYIDRGMPVVFWACIDMKEPVTGPDWQLADEPEKTFTWISNEHCMLLVGYDEIGYYFNDPYENHGVIRYEKELVEQRHKAQYAMAVGVKNIQKQDEFTANTSN</sequence>
<dbReference type="Pfam" id="PF13529">
    <property type="entry name" value="Peptidase_C39_2"/>
    <property type="match status" value="1"/>
</dbReference>
<comment type="caution">
    <text evidence="2">The sequence shown here is derived from an EMBL/GenBank/DDBJ whole genome shotgun (WGS) entry which is preliminary data.</text>
</comment>
<dbReference type="Proteomes" id="UP001652338">
    <property type="component" value="Unassembled WGS sequence"/>
</dbReference>
<dbReference type="RefSeq" id="WP_256298758.1">
    <property type="nucleotide sequence ID" value="NZ_JAOQKE010000002.1"/>
</dbReference>
<proteinExistence type="predicted"/>
<keyword evidence="3" id="KW-1185">Reference proteome</keyword>
<protein>
    <submittedName>
        <fullName evidence="2">C39 family peptidase</fullName>
    </submittedName>
</protein>
<reference evidence="2 3" key="1">
    <citation type="journal article" date="2021" name="ISME Commun">
        <title>Automated analysis of genomic sequences facilitates high-throughput and comprehensive description of bacteria.</title>
        <authorList>
            <person name="Hitch T.C.A."/>
        </authorList>
    </citation>
    <scope>NUCLEOTIDE SEQUENCE [LARGE SCALE GENOMIC DNA]</scope>
    <source>
        <strain evidence="2 3">Sanger_29</strain>
    </source>
</reference>
<gene>
    <name evidence="2" type="ORF">OCV47_02995</name>
</gene>
<evidence type="ECO:0000313" key="3">
    <source>
        <dbReference type="Proteomes" id="UP001652338"/>
    </source>
</evidence>